<feature type="transmembrane region" description="Helical" evidence="11">
    <location>
        <begin position="100"/>
        <end position="118"/>
    </location>
</feature>
<keyword evidence="7 11" id="KW-0472">Membrane</keyword>
<sequence length="309" mass="35153">MENQTSITEFHILSFFASSKYKPILFCVFLLLFLMGILMNTTIITVISQNKHLHTPMYFFLCNLAFLDIFFTTTTVPLLLYMLSSGNNTISLTKCFTQMYFFFIASSTEVFLLVTMAYDRYVAICKPLHYHRILSRKTCTVLNLGTWVIGALNSVILTIPATKLSFCHSNIIKHYFCDAKALTRIACAGTDVFYTSVYADFFLMAFCPFLCYLASYGKVIRVILSIKSKDGRQKAFSTCSSHIIVILLYFSLSGGNYLMSSSEYFAFQEQVVTALYANVTPLVNPVIYSLRSKELKQALQELLRKLINV</sequence>
<evidence type="ECO:0000256" key="6">
    <source>
        <dbReference type="ARBA" id="ARBA00023040"/>
    </source>
</evidence>
<evidence type="ECO:0000256" key="8">
    <source>
        <dbReference type="ARBA" id="ARBA00023170"/>
    </source>
</evidence>
<dbReference type="InterPro" id="IPR050516">
    <property type="entry name" value="Olfactory_GPCR"/>
</dbReference>
<dbReference type="InterPro" id="IPR017452">
    <property type="entry name" value="GPCR_Rhodpsn_7TM"/>
</dbReference>
<reference evidence="13" key="1">
    <citation type="thesis" date="2020" institute="ProQuest LLC" country="789 East Eisenhower Parkway, Ann Arbor, MI, USA">
        <title>Comparative Genomics and Chromosome Evolution.</title>
        <authorList>
            <person name="Mudd A.B."/>
        </authorList>
    </citation>
    <scope>NUCLEOTIDE SEQUENCE</scope>
    <source>
        <strain evidence="13">1538</strain>
        <tissue evidence="13">Blood</tissue>
    </source>
</reference>
<dbReference type="GO" id="GO:0004930">
    <property type="term" value="F:G protein-coupled receptor activity"/>
    <property type="evidence" value="ECO:0007669"/>
    <property type="project" value="UniProtKB-KW"/>
</dbReference>
<evidence type="ECO:0000256" key="2">
    <source>
        <dbReference type="ARBA" id="ARBA00022475"/>
    </source>
</evidence>
<keyword evidence="5 11" id="KW-1133">Transmembrane helix</keyword>
<comment type="subcellular location">
    <subcellularLocation>
        <location evidence="1 11">Cell membrane</location>
        <topology evidence="1 11">Multi-pass membrane protein</topology>
    </subcellularLocation>
</comment>
<dbReference type="PANTHER" id="PTHR26452">
    <property type="entry name" value="OLFACTORY RECEPTOR"/>
    <property type="match status" value="1"/>
</dbReference>
<keyword evidence="8 10" id="KW-0675">Receptor</keyword>
<feature type="domain" description="G-protein coupled receptors family 1 profile" evidence="12">
    <location>
        <begin position="39"/>
        <end position="288"/>
    </location>
</feature>
<keyword evidence="9 10" id="KW-0807">Transducer</keyword>
<dbReference type="PRINTS" id="PR00237">
    <property type="entry name" value="GPCRRHODOPSN"/>
</dbReference>
<dbReference type="FunFam" id="1.20.1070.10:FF:000015">
    <property type="entry name" value="Olfactory receptor"/>
    <property type="match status" value="1"/>
</dbReference>
<keyword evidence="6 10" id="KW-0297">G-protein coupled receptor</keyword>
<dbReference type="PROSITE" id="PS50262">
    <property type="entry name" value="G_PROTEIN_RECEP_F1_2"/>
    <property type="match status" value="1"/>
</dbReference>
<evidence type="ECO:0000313" key="13">
    <source>
        <dbReference type="EMBL" id="DBA19146.1"/>
    </source>
</evidence>
<dbReference type="GO" id="GO:0004984">
    <property type="term" value="F:olfactory receptor activity"/>
    <property type="evidence" value="ECO:0007669"/>
    <property type="project" value="InterPro"/>
</dbReference>
<dbReference type="Proteomes" id="UP001181693">
    <property type="component" value="Unassembled WGS sequence"/>
</dbReference>
<accession>A0AAV3A421</accession>
<dbReference type="Pfam" id="PF13853">
    <property type="entry name" value="7tm_4"/>
    <property type="match status" value="1"/>
</dbReference>
<evidence type="ECO:0000256" key="7">
    <source>
        <dbReference type="ARBA" id="ARBA00023136"/>
    </source>
</evidence>
<keyword evidence="11" id="KW-0716">Sensory transduction</keyword>
<feature type="transmembrane region" description="Helical" evidence="11">
    <location>
        <begin position="58"/>
        <end position="80"/>
    </location>
</feature>
<proteinExistence type="inferred from homology"/>
<dbReference type="GO" id="GO:0005886">
    <property type="term" value="C:plasma membrane"/>
    <property type="evidence" value="ECO:0007669"/>
    <property type="project" value="UniProtKB-SubCell"/>
</dbReference>
<dbReference type="InterPro" id="IPR000725">
    <property type="entry name" value="Olfact_rcpt"/>
</dbReference>
<feature type="transmembrane region" description="Helical" evidence="11">
    <location>
        <begin position="192"/>
        <end position="214"/>
    </location>
</feature>
<dbReference type="AlphaFoldDB" id="A0AAV3A421"/>
<dbReference type="InterPro" id="IPR000276">
    <property type="entry name" value="GPCR_Rhodpsn"/>
</dbReference>
<feature type="transmembrane region" description="Helical" evidence="11">
    <location>
        <begin position="235"/>
        <end position="252"/>
    </location>
</feature>
<feature type="transmembrane region" description="Helical" evidence="11">
    <location>
        <begin position="139"/>
        <end position="159"/>
    </location>
</feature>
<evidence type="ECO:0000256" key="1">
    <source>
        <dbReference type="ARBA" id="ARBA00004651"/>
    </source>
</evidence>
<keyword evidence="14" id="KW-1185">Reference proteome</keyword>
<keyword evidence="2 11" id="KW-1003">Cell membrane</keyword>
<keyword evidence="3 10" id="KW-0812">Transmembrane</keyword>
<comment type="caution">
    <text evidence="13">The sequence shown here is derived from an EMBL/GenBank/DDBJ whole genome shotgun (WGS) entry which is preliminary data.</text>
</comment>
<dbReference type="Gene3D" id="1.20.1070.10">
    <property type="entry name" value="Rhodopsin 7-helix transmembrane proteins"/>
    <property type="match status" value="1"/>
</dbReference>
<name>A0AAV3A421_PYXAD</name>
<evidence type="ECO:0000256" key="10">
    <source>
        <dbReference type="RuleBase" id="RU000688"/>
    </source>
</evidence>
<dbReference type="CDD" id="cd13954">
    <property type="entry name" value="7tmA_OR"/>
    <property type="match status" value="1"/>
</dbReference>
<evidence type="ECO:0000256" key="4">
    <source>
        <dbReference type="ARBA" id="ARBA00022725"/>
    </source>
</evidence>
<dbReference type="PROSITE" id="PS00237">
    <property type="entry name" value="G_PROTEIN_RECEP_F1_1"/>
    <property type="match status" value="1"/>
</dbReference>
<organism evidence="13 14">
    <name type="scientific">Pyxicephalus adspersus</name>
    <name type="common">African bullfrog</name>
    <dbReference type="NCBI Taxonomy" id="30357"/>
    <lineage>
        <taxon>Eukaryota</taxon>
        <taxon>Metazoa</taxon>
        <taxon>Chordata</taxon>
        <taxon>Craniata</taxon>
        <taxon>Vertebrata</taxon>
        <taxon>Euteleostomi</taxon>
        <taxon>Amphibia</taxon>
        <taxon>Batrachia</taxon>
        <taxon>Anura</taxon>
        <taxon>Neobatrachia</taxon>
        <taxon>Ranoidea</taxon>
        <taxon>Pyxicephalidae</taxon>
        <taxon>Pyxicephalinae</taxon>
        <taxon>Pyxicephalus</taxon>
    </lineage>
</organism>
<comment type="similarity">
    <text evidence="10">Belongs to the G-protein coupled receptor 1 family.</text>
</comment>
<protein>
    <recommendedName>
        <fullName evidence="11">Olfactory receptor</fullName>
    </recommendedName>
</protein>
<feature type="transmembrane region" description="Helical" evidence="11">
    <location>
        <begin position="23"/>
        <end position="46"/>
    </location>
</feature>
<evidence type="ECO:0000259" key="12">
    <source>
        <dbReference type="PROSITE" id="PS50262"/>
    </source>
</evidence>
<evidence type="ECO:0000256" key="11">
    <source>
        <dbReference type="RuleBase" id="RU363047"/>
    </source>
</evidence>
<evidence type="ECO:0000256" key="3">
    <source>
        <dbReference type="ARBA" id="ARBA00022692"/>
    </source>
</evidence>
<keyword evidence="4 11" id="KW-0552">Olfaction</keyword>
<evidence type="ECO:0000313" key="14">
    <source>
        <dbReference type="Proteomes" id="UP001181693"/>
    </source>
</evidence>
<dbReference type="PRINTS" id="PR00245">
    <property type="entry name" value="OLFACTORYR"/>
</dbReference>
<gene>
    <name evidence="13" type="ORF">GDO54_015013</name>
</gene>
<evidence type="ECO:0000256" key="9">
    <source>
        <dbReference type="ARBA" id="ARBA00023224"/>
    </source>
</evidence>
<dbReference type="SUPFAM" id="SSF81321">
    <property type="entry name" value="Family A G protein-coupled receptor-like"/>
    <property type="match status" value="1"/>
</dbReference>
<dbReference type="EMBL" id="DYDO01000008">
    <property type="protein sequence ID" value="DBA19146.1"/>
    <property type="molecule type" value="Genomic_DNA"/>
</dbReference>
<evidence type="ECO:0000256" key="5">
    <source>
        <dbReference type="ARBA" id="ARBA00022989"/>
    </source>
</evidence>